<dbReference type="GeneID" id="14493982"/>
<dbReference type="InParanoid" id="I2GZ29"/>
<feature type="compositionally biased region" description="Polar residues" evidence="2">
    <location>
        <begin position="1654"/>
        <end position="1666"/>
    </location>
</feature>
<dbReference type="GO" id="GO:0005096">
    <property type="term" value="F:GTPase activator activity"/>
    <property type="evidence" value="ECO:0007669"/>
    <property type="project" value="UniProtKB-KW"/>
</dbReference>
<dbReference type="RefSeq" id="XP_004178900.1">
    <property type="nucleotide sequence ID" value="XM_004178852.1"/>
</dbReference>
<dbReference type="PROSITE" id="PS50018">
    <property type="entry name" value="RAS_GTPASE_ACTIV_2"/>
    <property type="match status" value="1"/>
</dbReference>
<sequence>MPSSYNNTNIHNTNKINTTVNKNTNLSPITKRPTNVSNSTDSTTSSSTLNDNITKKKLGKQSSPISTLPNTHINTHASNSNSTTTISNNDDSIVTANAFIDYIKSSNGLFHDYLQWSSDFIEPYSIVNNTTNSKVNSWKTDYITINKFGNLSIVKGSKSSNSSINSNSNNKGFQLQNCKLKLIQDITNNNDYSIIQITFPHNNTDPKLDSNSINKISHLYLHQSSRLKFKKILYTLLWWASFKNTGIFNKLNLNSPSLNNNTISTTDEHNLLVCQLRVYGPLPINELNRTSSNPISLIRTNSNSSNIASNIPNLSSNLPIPKFLYNNQNSNTENNEKLTSSIREGWFNAMGVLKDNGQLDLISQTDGSIIYTLNISKLLRSEIRILDKSLLKSDKFLFLGILKKLRQNLGLNIGHSSHTDLFIKRPSLSNTNPISKSNSNINVPNSSISGCNPSITISDHRPSTSPKTNSDYISNQRLILNFPLRVDLEDWFVALNALAIETTLSLKGSDNSNKLRISNKFKLTILEADLSPDIIQTDISKTDPYMITHPLSHSFSDFTSIQKERQNNITSVQKHSIDAPQVKINTAQKRPTSASFNSTSFNTTHNTNFNATHNTSFNTTNMTSFNDNTHDSHAKGSTLPKKTSTYNSTLTEKPKHTLIHNKTNTDPSKTTHTTDIPINLSDSKKPAPENSALNTIIDIETTNRYAKSNSGSSNSTIMSGPVPNKLLPPTTTLTNPTTNITTSILTITSTNSTVSSSASISSEDTDSSSENYVAALSDITPMLTSNYLTPRDTNTPRSAISSSNDITPDSTTASGGSVTLLTGTEINTNSNLNTNTTTPTIISTPDTIITPSPLTNPTSNAASLSNNATKLSNGITSMANVTISTNTAIPLAATLTPNIPTDLDTTTDNKTPNCSNNVSRITTNYMSISSDPTTPMKTSTNTTFDMITPSQSFTTETASIYLSISMWDHIWAKTPAIESNPKPFWREEFEFSELLPIDNLLIELWETYPLSTPITSTPNSSPQVKKKRKEKLLGYLSLNQDIINNLSKDCNLIRLPILSVSDKTSNIGTLCLKVDLNLNFILPYANFVKLEKCLKTLPLENLANLIYNHDFKENFKINDTSKILLDVFQVLNRQNCWFEQLMEKELSDVNNSINKIKNSSATTSVKGISNSTSNIYNTLFRGNSVLTKSLEKYFFRVGTEYLDKSVGSTLRKIISQNKSCEIDKQRYDSNLSPEEKEKTFDRNKKHLMYYIKDIWKNIYNTSNDLPIEIKIQLTALRKKLELLCIPDSKQENKPNVIHPTILNCISSILILRFFCPVILNPKLFDFVENHLTDRPRRTLTLISKLLLNLSNQTTFGNKEPWLICMNEFINDHKDEFIDYVEKITEKKLDFTPKKLKLYSIKGRQKLELNYEIIHNLPSIPFLIDRCSRETELVHLIYSFHKSQNINNDGVEEKTAINKDIINQNTIEGLKVKSPSSSTSSILKTIMGEQPDNDSNPKNPKIGTLAFEKLTENNIEVFGDEMMLLLQDDTTPPDSQFEYKNISPQESIDKMKHFEIESTLLYTRIKKLVYTLSDYEYPDDNLLSVDLYLNKIVESLYFTEKRRILINFNDPRFIQVEGARKIFAERNQPSKLLESTPIAFLRNSKHSKSSQNKSTPQSANSKSTKQSRLSKLLLLGISEEKPLTNNKISRFFRGNK</sequence>
<evidence type="ECO:0000313" key="4">
    <source>
        <dbReference type="EMBL" id="CCH59381.1"/>
    </source>
</evidence>
<dbReference type="HOGENOM" id="CLU_002973_0_0_1"/>
<dbReference type="Pfam" id="PF00616">
    <property type="entry name" value="RasGAP"/>
    <property type="match status" value="1"/>
</dbReference>
<feature type="compositionally biased region" description="Polar residues" evidence="2">
    <location>
        <begin position="640"/>
        <end position="651"/>
    </location>
</feature>
<dbReference type="PANTHER" id="PTHR10194">
    <property type="entry name" value="RAS GTPASE-ACTIVATING PROTEINS"/>
    <property type="match status" value="1"/>
</dbReference>
<evidence type="ECO:0000256" key="2">
    <source>
        <dbReference type="SAM" id="MobiDB-lite"/>
    </source>
</evidence>
<dbReference type="Gene3D" id="1.10.506.10">
    <property type="entry name" value="GTPase Activation - p120gap, domain 1"/>
    <property type="match status" value="1"/>
</dbReference>
<feature type="compositionally biased region" description="Low complexity" evidence="2">
    <location>
        <begin position="723"/>
        <end position="737"/>
    </location>
</feature>
<dbReference type="PANTHER" id="PTHR10194:SF60">
    <property type="entry name" value="RAS GTPASE-ACTIVATING PROTEIN RASKOL"/>
    <property type="match status" value="1"/>
</dbReference>
<feature type="region of interest" description="Disordered" evidence="2">
    <location>
        <begin position="621"/>
        <end position="689"/>
    </location>
</feature>
<name>I2GZ29_HENB6</name>
<dbReference type="InterPro" id="IPR001936">
    <property type="entry name" value="RasGAP_dom"/>
</dbReference>
<keyword evidence="1" id="KW-0343">GTPase activation</keyword>
<dbReference type="InterPro" id="IPR039360">
    <property type="entry name" value="Ras_GTPase"/>
</dbReference>
<feature type="region of interest" description="Disordered" evidence="2">
    <location>
        <begin position="1"/>
        <end position="87"/>
    </location>
</feature>
<feature type="region of interest" description="Disordered" evidence="2">
    <location>
        <begin position="786"/>
        <end position="817"/>
    </location>
</feature>
<feature type="domain" description="Ras-GAP" evidence="3">
    <location>
        <begin position="1116"/>
        <end position="1351"/>
    </location>
</feature>
<dbReference type="SUPFAM" id="SSF49562">
    <property type="entry name" value="C2 domain (Calcium/lipid-binding domain, CaLB)"/>
    <property type="match status" value="1"/>
</dbReference>
<dbReference type="SUPFAM" id="SSF48350">
    <property type="entry name" value="GTPase activation domain, GAP"/>
    <property type="match status" value="1"/>
</dbReference>
<organism evidence="4 5">
    <name type="scientific">Henningerozyma blattae (strain ATCC 34711 / CBS 6284 / DSM 70876 / NBRC 10599 / NRRL Y-10934 / UCD 77-7)</name>
    <name type="common">Yeast</name>
    <name type="synonym">Tetrapisispora blattae</name>
    <dbReference type="NCBI Taxonomy" id="1071380"/>
    <lineage>
        <taxon>Eukaryota</taxon>
        <taxon>Fungi</taxon>
        <taxon>Dikarya</taxon>
        <taxon>Ascomycota</taxon>
        <taxon>Saccharomycotina</taxon>
        <taxon>Saccharomycetes</taxon>
        <taxon>Saccharomycetales</taxon>
        <taxon>Saccharomycetaceae</taxon>
        <taxon>Henningerozyma</taxon>
    </lineage>
</organism>
<evidence type="ECO:0000313" key="5">
    <source>
        <dbReference type="Proteomes" id="UP000002866"/>
    </source>
</evidence>
<dbReference type="Proteomes" id="UP000002866">
    <property type="component" value="Chromosome 2"/>
</dbReference>
<feature type="region of interest" description="Disordered" evidence="2">
    <location>
        <begin position="1642"/>
        <end position="1666"/>
    </location>
</feature>
<dbReference type="InterPro" id="IPR023152">
    <property type="entry name" value="RasGAP_CS"/>
</dbReference>
<dbReference type="OrthoDB" id="775356at2759"/>
<dbReference type="KEGG" id="tbl:TBLA_0B05530"/>
<feature type="compositionally biased region" description="Low complexity" evidence="2">
    <location>
        <begin position="1"/>
        <end position="25"/>
    </location>
</feature>
<feature type="compositionally biased region" description="Low complexity" evidence="2">
    <location>
        <begin position="70"/>
        <end position="87"/>
    </location>
</feature>
<dbReference type="InterPro" id="IPR008936">
    <property type="entry name" value="Rho_GTPase_activation_prot"/>
</dbReference>
<dbReference type="SMART" id="SM00323">
    <property type="entry name" value="RasGAP"/>
    <property type="match status" value="1"/>
</dbReference>
<keyword evidence="5" id="KW-1185">Reference proteome</keyword>
<dbReference type="CDD" id="cd05137">
    <property type="entry name" value="RasGAP_CLA2_BUD2"/>
    <property type="match status" value="1"/>
</dbReference>
<feature type="compositionally biased region" description="Polar residues" evidence="2">
    <location>
        <begin position="660"/>
        <end position="676"/>
    </location>
</feature>
<reference evidence="4 5" key="1">
    <citation type="journal article" date="2011" name="Proc. Natl. Acad. Sci. U.S.A.">
        <title>Evolutionary erosion of yeast sex chromosomes by mating-type switching accidents.</title>
        <authorList>
            <person name="Gordon J.L."/>
            <person name="Armisen D."/>
            <person name="Proux-Wera E."/>
            <person name="Oheigeartaigh S.S."/>
            <person name="Byrne K.P."/>
            <person name="Wolfe K.H."/>
        </authorList>
    </citation>
    <scope>NUCLEOTIDE SEQUENCE [LARGE SCALE GENOMIC DNA]</scope>
    <source>
        <strain evidence="5">ATCC 34711 / CBS 6284 / DSM 70876 / NBRC 10599 / NRRL Y-10934 / UCD 77-7</strain>
    </source>
</reference>
<dbReference type="InterPro" id="IPR035892">
    <property type="entry name" value="C2_domain_sf"/>
</dbReference>
<dbReference type="STRING" id="1071380.I2GZ29"/>
<protein>
    <recommendedName>
        <fullName evidence="3">Ras-GAP domain-containing protein</fullName>
    </recommendedName>
</protein>
<proteinExistence type="predicted"/>
<dbReference type="CDD" id="cd00030">
    <property type="entry name" value="C2"/>
    <property type="match status" value="1"/>
</dbReference>
<feature type="compositionally biased region" description="Polar residues" evidence="2">
    <location>
        <begin position="60"/>
        <end position="69"/>
    </location>
</feature>
<feature type="region of interest" description="Disordered" evidence="2">
    <location>
        <begin position="706"/>
        <end position="737"/>
    </location>
</feature>
<evidence type="ECO:0000256" key="1">
    <source>
        <dbReference type="ARBA" id="ARBA00022468"/>
    </source>
</evidence>
<dbReference type="PROSITE" id="PS00509">
    <property type="entry name" value="RAS_GTPASE_ACTIV_1"/>
    <property type="match status" value="1"/>
</dbReference>
<accession>I2GZ29</accession>
<dbReference type="eggNOG" id="KOG3508">
    <property type="taxonomic scope" value="Eukaryota"/>
</dbReference>
<evidence type="ECO:0000259" key="3">
    <source>
        <dbReference type="PROSITE" id="PS50018"/>
    </source>
</evidence>
<gene>
    <name evidence="4" type="primary">TBLA0B05530</name>
    <name evidence="4" type="ORF">TBLA_0B05530</name>
</gene>
<dbReference type="GO" id="GO:0007165">
    <property type="term" value="P:signal transduction"/>
    <property type="evidence" value="ECO:0007669"/>
    <property type="project" value="UniProtKB-ARBA"/>
</dbReference>
<dbReference type="EMBL" id="HE806317">
    <property type="protein sequence ID" value="CCH59381.1"/>
    <property type="molecule type" value="Genomic_DNA"/>
</dbReference>
<feature type="compositionally biased region" description="Low complexity" evidence="2">
    <location>
        <begin position="34"/>
        <end position="52"/>
    </location>
</feature>